<dbReference type="InterPro" id="IPR002168">
    <property type="entry name" value="Lipase_GDXG_HIS_AS"/>
</dbReference>
<gene>
    <name evidence="4" type="ORF">F3Y22_tig00112611pilonHSYRG00008</name>
</gene>
<protein>
    <submittedName>
        <fullName evidence="4">Carboxylesterase 1-like</fullName>
    </submittedName>
</protein>
<evidence type="ECO:0000313" key="4">
    <source>
        <dbReference type="EMBL" id="KAE8665500.1"/>
    </source>
</evidence>
<comment type="caution">
    <text evidence="4">The sequence shown here is derived from an EMBL/GenBank/DDBJ whole genome shotgun (WGS) entry which is preliminary data.</text>
</comment>
<feature type="domain" description="Alpha/beta hydrolase fold-3" evidence="3">
    <location>
        <begin position="91"/>
        <end position="148"/>
    </location>
</feature>
<accession>A0A6A2X8L7</accession>
<evidence type="ECO:0000259" key="3">
    <source>
        <dbReference type="Pfam" id="PF07859"/>
    </source>
</evidence>
<dbReference type="InterPro" id="IPR029058">
    <property type="entry name" value="AB_hydrolase_fold"/>
</dbReference>
<dbReference type="InterPro" id="IPR013094">
    <property type="entry name" value="AB_hydrolase_3"/>
</dbReference>
<proteinExistence type="inferred from homology"/>
<organism evidence="4 5">
    <name type="scientific">Hibiscus syriacus</name>
    <name type="common">Rose of Sharon</name>
    <dbReference type="NCBI Taxonomy" id="106335"/>
    <lineage>
        <taxon>Eukaryota</taxon>
        <taxon>Viridiplantae</taxon>
        <taxon>Streptophyta</taxon>
        <taxon>Embryophyta</taxon>
        <taxon>Tracheophyta</taxon>
        <taxon>Spermatophyta</taxon>
        <taxon>Magnoliopsida</taxon>
        <taxon>eudicotyledons</taxon>
        <taxon>Gunneridae</taxon>
        <taxon>Pentapetalae</taxon>
        <taxon>rosids</taxon>
        <taxon>malvids</taxon>
        <taxon>Malvales</taxon>
        <taxon>Malvaceae</taxon>
        <taxon>Malvoideae</taxon>
        <taxon>Hibiscus</taxon>
    </lineage>
</organism>
<evidence type="ECO:0000256" key="2">
    <source>
        <dbReference type="ARBA" id="ARBA00022801"/>
    </source>
</evidence>
<name>A0A6A2X8L7_HIBSY</name>
<dbReference type="Pfam" id="PF07859">
    <property type="entry name" value="Abhydrolase_3"/>
    <property type="match status" value="2"/>
</dbReference>
<dbReference type="PANTHER" id="PTHR23024:SF654">
    <property type="entry name" value="RECEPTOR GID1, PUTATIVE-RELATED"/>
    <property type="match status" value="1"/>
</dbReference>
<dbReference type="SUPFAM" id="SSF53474">
    <property type="entry name" value="alpha/beta-Hydrolases"/>
    <property type="match status" value="1"/>
</dbReference>
<dbReference type="GO" id="GO:0016787">
    <property type="term" value="F:hydrolase activity"/>
    <property type="evidence" value="ECO:0007669"/>
    <property type="project" value="UniProtKB-KW"/>
</dbReference>
<evidence type="ECO:0000256" key="1">
    <source>
        <dbReference type="ARBA" id="ARBA00010515"/>
    </source>
</evidence>
<dbReference type="AlphaFoldDB" id="A0A6A2X8L7"/>
<dbReference type="PROSITE" id="PS01173">
    <property type="entry name" value="LIPASE_GDXG_HIS"/>
    <property type="match status" value="1"/>
</dbReference>
<feature type="domain" description="Alpha/beta hydrolase fold-3" evidence="3">
    <location>
        <begin position="150"/>
        <end position="268"/>
    </location>
</feature>
<dbReference type="PANTHER" id="PTHR23024">
    <property type="entry name" value="ARYLACETAMIDE DEACETYLASE"/>
    <property type="match status" value="1"/>
</dbReference>
<dbReference type="Proteomes" id="UP000436088">
    <property type="component" value="Unassembled WGS sequence"/>
</dbReference>
<dbReference type="Gene3D" id="3.40.50.1820">
    <property type="entry name" value="alpha/beta hydrolase"/>
    <property type="match status" value="2"/>
</dbReference>
<dbReference type="InterPro" id="IPR050466">
    <property type="entry name" value="Carboxylest/Gibb_receptor"/>
</dbReference>
<evidence type="ECO:0000313" key="5">
    <source>
        <dbReference type="Proteomes" id="UP000436088"/>
    </source>
</evidence>
<keyword evidence="2" id="KW-0378">Hydrolase</keyword>
<reference evidence="4" key="1">
    <citation type="submission" date="2019-09" db="EMBL/GenBank/DDBJ databases">
        <title>Draft genome information of white flower Hibiscus syriacus.</title>
        <authorList>
            <person name="Kim Y.-M."/>
        </authorList>
    </citation>
    <scope>NUCLEOTIDE SEQUENCE [LARGE SCALE GENOMIC DNA]</scope>
    <source>
        <strain evidence="4">YM2019G1</strain>
    </source>
</reference>
<sequence length="268" mass="29313">MSDQTKANPPSNPIAVHDPYKLFEISLNPDGSLKRNPNGFPTCRPRLIRINPSRFSPRTSLSTSQNTCVRIFLPRQQVLGTSSGTYKLPLIVYFHGGGFIQCSASTTGFHVFCSTMALQIQAIVVSVDYRLAPEHRLPAAYDDAMEALCGNIVYHAGIRASDELEPLKIRGLILHQPFFGGSLKVESELRLVNDPVLPPGVSDMSWELALPIGGDCDHEYCNPTSGKGPTLLGNLASIGWRVLVTGCDGDPLIDRQLRLVKLMEEKGV</sequence>
<keyword evidence="5" id="KW-1185">Reference proteome</keyword>
<dbReference type="EMBL" id="VEPZ02001617">
    <property type="protein sequence ID" value="KAE8665500.1"/>
    <property type="molecule type" value="Genomic_DNA"/>
</dbReference>
<comment type="similarity">
    <text evidence="1">Belongs to the 'GDXG' lipolytic enzyme family.</text>
</comment>